<dbReference type="Proteomes" id="UP001321582">
    <property type="component" value="Chromosome"/>
</dbReference>
<comment type="similarity">
    <text evidence="14 16">Belongs to the type III pantothenate kinase family.</text>
</comment>
<comment type="subcellular location">
    <subcellularLocation>
        <location evidence="3 16">Cytoplasm</location>
    </subcellularLocation>
</comment>
<gene>
    <name evidence="16 17" type="primary">coaX</name>
    <name evidence="17" type="ORF">HLVA_14040</name>
</gene>
<keyword evidence="8 16" id="KW-0808">Transferase</keyword>
<evidence type="ECO:0000256" key="11">
    <source>
        <dbReference type="ARBA" id="ARBA00022840"/>
    </source>
</evidence>
<dbReference type="GO" id="GO:0015937">
    <property type="term" value="P:coenzyme A biosynthetic process"/>
    <property type="evidence" value="ECO:0007669"/>
    <property type="project" value="UniProtKB-UniRule"/>
</dbReference>
<comment type="caution">
    <text evidence="16">Lacks conserved residue(s) required for the propagation of feature annotation.</text>
</comment>
<evidence type="ECO:0000256" key="14">
    <source>
        <dbReference type="ARBA" id="ARBA00038036"/>
    </source>
</evidence>
<dbReference type="GO" id="GO:0046872">
    <property type="term" value="F:metal ion binding"/>
    <property type="evidence" value="ECO:0007669"/>
    <property type="project" value="UniProtKB-KW"/>
</dbReference>
<keyword evidence="16" id="KW-0479">Metal-binding</keyword>
<proteinExistence type="inferred from homology"/>
<dbReference type="Pfam" id="PF03309">
    <property type="entry name" value="Pan_kinase"/>
    <property type="match status" value="1"/>
</dbReference>
<keyword evidence="7 16" id="KW-0963">Cytoplasm</keyword>
<evidence type="ECO:0000256" key="7">
    <source>
        <dbReference type="ARBA" id="ARBA00022490"/>
    </source>
</evidence>
<name>A0AAU9E334_9FUSO</name>
<dbReference type="GO" id="GO:0005524">
    <property type="term" value="F:ATP binding"/>
    <property type="evidence" value="ECO:0007669"/>
    <property type="project" value="UniProtKB-UniRule"/>
</dbReference>
<keyword evidence="12 16" id="KW-0630">Potassium</keyword>
<comment type="cofactor">
    <cofactor evidence="2">
        <name>K(+)</name>
        <dbReference type="ChEBI" id="CHEBI:29103"/>
    </cofactor>
</comment>
<dbReference type="InterPro" id="IPR004619">
    <property type="entry name" value="Type_III_PanK"/>
</dbReference>
<comment type="pathway">
    <text evidence="4 16">Cofactor biosynthesis; coenzyme A biosynthesis; CoA from (R)-pantothenate: step 1/5.</text>
</comment>
<protein>
    <recommendedName>
        <fullName evidence="15 16">Type III pantothenate kinase</fullName>
        <ecNumber evidence="6 16">2.7.1.33</ecNumber>
    </recommendedName>
    <alternativeName>
        <fullName evidence="16">PanK-III</fullName>
    </alternativeName>
    <alternativeName>
        <fullName evidence="16">Pantothenic acid kinase</fullName>
    </alternativeName>
</protein>
<evidence type="ECO:0000256" key="2">
    <source>
        <dbReference type="ARBA" id="ARBA00001958"/>
    </source>
</evidence>
<comment type="cofactor">
    <cofactor evidence="16">
        <name>NH4(+)</name>
        <dbReference type="ChEBI" id="CHEBI:28938"/>
    </cofactor>
    <cofactor evidence="16">
        <name>K(+)</name>
        <dbReference type="ChEBI" id="CHEBI:29103"/>
    </cofactor>
    <text evidence="16">A monovalent cation. Ammonium or potassium.</text>
</comment>
<dbReference type="SUPFAM" id="SSF53067">
    <property type="entry name" value="Actin-like ATPase domain"/>
    <property type="match status" value="2"/>
</dbReference>
<feature type="binding site" evidence="16">
    <location>
        <begin position="6"/>
        <end position="13"/>
    </location>
    <ligand>
        <name>ATP</name>
        <dbReference type="ChEBI" id="CHEBI:30616"/>
    </ligand>
</feature>
<dbReference type="KEGG" id="haby:HLVA_14040"/>
<feature type="binding site" evidence="16">
    <location>
        <position position="132"/>
    </location>
    <ligand>
        <name>K(+)</name>
        <dbReference type="ChEBI" id="CHEBI:29103"/>
    </ligand>
</feature>
<reference evidence="17 18" key="1">
    <citation type="submission" date="2022-11" db="EMBL/GenBank/DDBJ databases">
        <title>Haliovirga abyssi gen. nov., sp. nov., a mesophilic fermentative bacterium isolated from the Iheya North hydrothermal field and the proposal of Haliovirgaceae fam. nov.</title>
        <authorList>
            <person name="Miyazaki U."/>
            <person name="Tame A."/>
            <person name="Miyazaki J."/>
            <person name="Takai K."/>
            <person name="Sawayama S."/>
            <person name="Kitajima M."/>
            <person name="Okamoto A."/>
            <person name="Nakagawa S."/>
        </authorList>
    </citation>
    <scope>NUCLEOTIDE SEQUENCE [LARGE SCALE GENOMIC DNA]</scope>
    <source>
        <strain evidence="17 18">IC12</strain>
    </source>
</reference>
<comment type="catalytic activity">
    <reaction evidence="1 16">
        <text>(R)-pantothenate + ATP = (R)-4'-phosphopantothenate + ADP + H(+)</text>
        <dbReference type="Rhea" id="RHEA:16373"/>
        <dbReference type="ChEBI" id="CHEBI:10986"/>
        <dbReference type="ChEBI" id="CHEBI:15378"/>
        <dbReference type="ChEBI" id="CHEBI:29032"/>
        <dbReference type="ChEBI" id="CHEBI:30616"/>
        <dbReference type="ChEBI" id="CHEBI:456216"/>
        <dbReference type="EC" id="2.7.1.33"/>
    </reaction>
</comment>
<feature type="active site" description="Proton acceptor" evidence="16">
    <location>
        <position position="110"/>
    </location>
</feature>
<sequence>MILIFDIGNTHIVTGVFDNSGKLLLNFRVASSENLTEDQIFSYLKNIADFNNISIKSVNGIAISSVVPNLTTILFFLSRKYFNINPIIVNSSLNLPIQFDVDNPAELGADRLANIVRAHNLYPENSKSVVIDFGTATTFDILQGNCYIGGSILPGIDLSIRALFKNTAKLPKVRFHRINSVIGKNTIEHINAGIYYGSIGQIKEILRKIEEEIGNFNLITTGGLGKIISKELNHKFEYMPDLTLNGILDIYNINKSSD</sequence>
<dbReference type="NCBIfam" id="TIGR00671">
    <property type="entry name" value="baf"/>
    <property type="match status" value="1"/>
</dbReference>
<evidence type="ECO:0000256" key="8">
    <source>
        <dbReference type="ARBA" id="ARBA00022679"/>
    </source>
</evidence>
<evidence type="ECO:0000256" key="10">
    <source>
        <dbReference type="ARBA" id="ARBA00022777"/>
    </source>
</evidence>
<dbReference type="GO" id="GO:0005737">
    <property type="term" value="C:cytoplasm"/>
    <property type="evidence" value="ECO:0007669"/>
    <property type="project" value="UniProtKB-SubCell"/>
</dbReference>
<organism evidence="17 18">
    <name type="scientific">Haliovirga abyssi</name>
    <dbReference type="NCBI Taxonomy" id="2996794"/>
    <lineage>
        <taxon>Bacteria</taxon>
        <taxon>Fusobacteriati</taxon>
        <taxon>Fusobacteriota</taxon>
        <taxon>Fusobacteriia</taxon>
        <taxon>Fusobacteriales</taxon>
        <taxon>Haliovirgaceae</taxon>
        <taxon>Haliovirga</taxon>
    </lineage>
</organism>
<evidence type="ECO:0000256" key="12">
    <source>
        <dbReference type="ARBA" id="ARBA00022958"/>
    </source>
</evidence>
<dbReference type="CDD" id="cd24015">
    <property type="entry name" value="ASKHA_NBD_PanK-III"/>
    <property type="match status" value="1"/>
</dbReference>
<evidence type="ECO:0000256" key="9">
    <source>
        <dbReference type="ARBA" id="ARBA00022741"/>
    </source>
</evidence>
<keyword evidence="18" id="KW-1185">Reference proteome</keyword>
<keyword evidence="9 16" id="KW-0547">Nucleotide-binding</keyword>
<evidence type="ECO:0000256" key="16">
    <source>
        <dbReference type="HAMAP-Rule" id="MF_01274"/>
    </source>
</evidence>
<keyword evidence="13 16" id="KW-0173">Coenzyme A biosynthesis</keyword>
<feature type="binding site" evidence="16">
    <location>
        <position position="186"/>
    </location>
    <ligand>
        <name>substrate</name>
    </ligand>
</feature>
<evidence type="ECO:0000256" key="3">
    <source>
        <dbReference type="ARBA" id="ARBA00004496"/>
    </source>
</evidence>
<accession>A0AAU9E334</accession>
<feature type="binding site" evidence="16">
    <location>
        <position position="135"/>
    </location>
    <ligand>
        <name>ATP</name>
        <dbReference type="ChEBI" id="CHEBI:30616"/>
    </ligand>
</feature>
<dbReference type="InterPro" id="IPR043129">
    <property type="entry name" value="ATPase_NBD"/>
</dbReference>
<keyword evidence="10 16" id="KW-0418">Kinase</keyword>
<dbReference type="EMBL" id="AP027059">
    <property type="protein sequence ID" value="BDU50835.1"/>
    <property type="molecule type" value="Genomic_DNA"/>
</dbReference>
<evidence type="ECO:0000256" key="1">
    <source>
        <dbReference type="ARBA" id="ARBA00001206"/>
    </source>
</evidence>
<evidence type="ECO:0000313" key="18">
    <source>
        <dbReference type="Proteomes" id="UP001321582"/>
    </source>
</evidence>
<evidence type="ECO:0000256" key="6">
    <source>
        <dbReference type="ARBA" id="ARBA00012102"/>
    </source>
</evidence>
<dbReference type="PANTHER" id="PTHR34265">
    <property type="entry name" value="TYPE III PANTOTHENATE KINASE"/>
    <property type="match status" value="1"/>
</dbReference>
<evidence type="ECO:0000256" key="4">
    <source>
        <dbReference type="ARBA" id="ARBA00005225"/>
    </source>
</evidence>
<dbReference type="HAMAP" id="MF_01274">
    <property type="entry name" value="Pantothen_kinase_3"/>
    <property type="match status" value="1"/>
</dbReference>
<dbReference type="Gene3D" id="3.30.420.40">
    <property type="match status" value="2"/>
</dbReference>
<keyword evidence="11 16" id="KW-0067">ATP-binding</keyword>
<dbReference type="EC" id="2.7.1.33" evidence="6 16"/>
<comment type="function">
    <text evidence="16">Catalyzes the phosphorylation of pantothenate (Pan), the first step in CoA biosynthesis.</text>
</comment>
<evidence type="ECO:0000256" key="5">
    <source>
        <dbReference type="ARBA" id="ARBA00011738"/>
    </source>
</evidence>
<evidence type="ECO:0000256" key="13">
    <source>
        <dbReference type="ARBA" id="ARBA00022993"/>
    </source>
</evidence>
<dbReference type="GO" id="GO:0004594">
    <property type="term" value="F:pantothenate kinase activity"/>
    <property type="evidence" value="ECO:0007669"/>
    <property type="project" value="UniProtKB-UniRule"/>
</dbReference>
<dbReference type="NCBIfam" id="NF009855">
    <property type="entry name" value="PRK13321.1"/>
    <property type="match status" value="1"/>
</dbReference>
<comment type="subunit">
    <text evidence="5 16">Homodimer.</text>
</comment>
<evidence type="ECO:0000313" key="17">
    <source>
        <dbReference type="EMBL" id="BDU50835.1"/>
    </source>
</evidence>
<dbReference type="AlphaFoldDB" id="A0AAU9E334"/>
<dbReference type="RefSeq" id="WP_307903687.1">
    <property type="nucleotide sequence ID" value="NZ_AP027059.1"/>
</dbReference>
<dbReference type="NCBIfam" id="NF009848">
    <property type="entry name" value="PRK13318.1-6"/>
    <property type="match status" value="1"/>
</dbReference>
<evidence type="ECO:0000256" key="15">
    <source>
        <dbReference type="ARBA" id="ARBA00040883"/>
    </source>
</evidence>
<dbReference type="PANTHER" id="PTHR34265:SF1">
    <property type="entry name" value="TYPE III PANTOTHENATE KINASE"/>
    <property type="match status" value="1"/>
</dbReference>
<feature type="binding site" evidence="16">
    <location>
        <begin position="108"/>
        <end position="111"/>
    </location>
    <ligand>
        <name>substrate</name>
    </ligand>
</feature>